<dbReference type="Proteomes" id="UP000824242">
    <property type="component" value="Unassembled WGS sequence"/>
</dbReference>
<name>A0A9D1DEI5_9FIRM</name>
<reference evidence="2" key="1">
    <citation type="submission" date="2020-10" db="EMBL/GenBank/DDBJ databases">
        <authorList>
            <person name="Gilroy R."/>
        </authorList>
    </citation>
    <scope>NUCLEOTIDE SEQUENCE</scope>
    <source>
        <strain evidence="2">ChiSxjej1B13-7958</strain>
    </source>
</reference>
<protein>
    <recommendedName>
        <fullName evidence="1">DUF7694 domain-containing protein</fullName>
    </recommendedName>
</protein>
<evidence type="ECO:0000313" key="3">
    <source>
        <dbReference type="Proteomes" id="UP000824242"/>
    </source>
</evidence>
<dbReference type="Pfam" id="PF24746">
    <property type="entry name" value="DUF7694"/>
    <property type="match status" value="1"/>
</dbReference>
<feature type="domain" description="DUF7694" evidence="1">
    <location>
        <begin position="40"/>
        <end position="101"/>
    </location>
</feature>
<dbReference type="EMBL" id="DVGZ01000035">
    <property type="protein sequence ID" value="HIR46723.1"/>
    <property type="molecule type" value="Genomic_DNA"/>
</dbReference>
<dbReference type="AlphaFoldDB" id="A0A9D1DEI5"/>
<dbReference type="InterPro" id="IPR056111">
    <property type="entry name" value="DUF7694"/>
</dbReference>
<organism evidence="2 3">
    <name type="scientific">Candidatus Caccousia avicola</name>
    <dbReference type="NCBI Taxonomy" id="2840721"/>
    <lineage>
        <taxon>Bacteria</taxon>
        <taxon>Bacillati</taxon>
        <taxon>Bacillota</taxon>
        <taxon>Clostridia</taxon>
        <taxon>Eubacteriales</taxon>
        <taxon>Oscillospiraceae</taxon>
        <taxon>Oscillospiraceae incertae sedis</taxon>
        <taxon>Candidatus Caccousia</taxon>
    </lineage>
</organism>
<evidence type="ECO:0000259" key="1">
    <source>
        <dbReference type="Pfam" id="PF24746"/>
    </source>
</evidence>
<reference evidence="2" key="2">
    <citation type="journal article" date="2021" name="PeerJ">
        <title>Extensive microbial diversity within the chicken gut microbiome revealed by metagenomics and culture.</title>
        <authorList>
            <person name="Gilroy R."/>
            <person name="Ravi A."/>
            <person name="Getino M."/>
            <person name="Pursley I."/>
            <person name="Horton D.L."/>
            <person name="Alikhan N.F."/>
            <person name="Baker D."/>
            <person name="Gharbi K."/>
            <person name="Hall N."/>
            <person name="Watson M."/>
            <person name="Adriaenssens E.M."/>
            <person name="Foster-Nyarko E."/>
            <person name="Jarju S."/>
            <person name="Secka A."/>
            <person name="Antonio M."/>
            <person name="Oren A."/>
            <person name="Chaudhuri R.R."/>
            <person name="La Ragione R."/>
            <person name="Hildebrand F."/>
            <person name="Pallen M.J."/>
        </authorList>
    </citation>
    <scope>NUCLEOTIDE SEQUENCE</scope>
    <source>
        <strain evidence="2">ChiSxjej1B13-7958</strain>
    </source>
</reference>
<proteinExistence type="predicted"/>
<accession>A0A9D1DEI5</accession>
<comment type="caution">
    <text evidence="2">The sequence shown here is derived from an EMBL/GenBank/DDBJ whole genome shotgun (WGS) entry which is preliminary data.</text>
</comment>
<evidence type="ECO:0000313" key="2">
    <source>
        <dbReference type="EMBL" id="HIR46723.1"/>
    </source>
</evidence>
<gene>
    <name evidence="2" type="ORF">IAB89_03545</name>
</gene>
<sequence length="115" mass="13568">MRTIAEIKSDKRIKIVDFGFDGMACYLTGKQYKEPREMAVIASWAGGWEHVSVSLRNRCPTWEEMCRIKDIFWGEDECVVQFHPPKNEYINLHPYCLHLWKKIGESFETPPKQFV</sequence>